<keyword evidence="9" id="KW-1185">Reference proteome</keyword>
<feature type="domain" description="Peptidase S8/S53" evidence="7">
    <location>
        <begin position="210"/>
        <end position="481"/>
    </location>
</feature>
<reference evidence="9" key="1">
    <citation type="journal article" date="2019" name="Int. J. Syst. Evol. Microbiol.">
        <title>The Global Catalogue of Microorganisms (GCM) 10K type strain sequencing project: providing services to taxonomists for standard genome sequencing and annotation.</title>
        <authorList>
            <consortium name="The Broad Institute Genomics Platform"/>
            <consortium name="The Broad Institute Genome Sequencing Center for Infectious Disease"/>
            <person name="Wu L."/>
            <person name="Ma J."/>
        </authorList>
    </citation>
    <scope>NUCLEOTIDE SEQUENCE [LARGE SCALE GENOMIC DNA]</scope>
    <source>
        <strain evidence="9">JCM 17975</strain>
    </source>
</reference>
<dbReference type="InterPro" id="IPR050131">
    <property type="entry name" value="Peptidase_S8_subtilisin-like"/>
</dbReference>
<gene>
    <name evidence="8" type="ORF">GCM10023198_14830</name>
</gene>
<feature type="signal peptide" evidence="6">
    <location>
        <begin position="1"/>
        <end position="29"/>
    </location>
</feature>
<organism evidence="8 9">
    <name type="scientific">Promicromonospora umidemergens</name>
    <dbReference type="NCBI Taxonomy" id="629679"/>
    <lineage>
        <taxon>Bacteria</taxon>
        <taxon>Bacillati</taxon>
        <taxon>Actinomycetota</taxon>
        <taxon>Actinomycetes</taxon>
        <taxon>Micrococcales</taxon>
        <taxon>Promicromonosporaceae</taxon>
        <taxon>Promicromonospora</taxon>
    </lineage>
</organism>
<dbReference type="PROSITE" id="PS00138">
    <property type="entry name" value="SUBTILASE_SER"/>
    <property type="match status" value="1"/>
</dbReference>
<keyword evidence="6" id="KW-0732">Signal</keyword>
<sequence>MHPRTRRRTRFLASATALALLTAPGTAYAVPDPSPHPDAHPGSAAVLGAPGVEAAPGVVDPADKITPGAKKAFAARTATNFWLRFADQPDLSAAGGITSWSERGEYVYDALVAAAESSQEEAVAELEGSGAEYTSYWATNAILVEGGSLDLATDLAANAEVLEIRPTTRYAAPEPVETTAGANEAAAAAGPTWGIAAINADDVWNEGHTGEGIVVANIDSGVDGDHGALSGQYRGRGSDDPDAYNYFSADGRSDPHDDNGHGTHTMGTMVGGTVRNGGADHAVGVAPGAQWIAAAAGDADGLSDEDLIAAGEWILAPYDQSSTDPDPRPALRPHVVNNSWGEDFSTDPFMEGIVQAWEYSGIFATFANGNAGVYGCEAAGSPASRTVNYAVGAFTRSGQIADFSSRGPGQSGTVKPDIAAPGANVLSTLPSESSGYQNGTSMAAPHVAGAVALLWSAAPELVGNVQATRAVLDGTARDVNDTSCGGTADDNNVWGEGKLDVLAAYELAKDEAFDTTTVPTVSGAEYRVGKPLTATVAAWSPAATFTYQWRRGTDGEMIPGATKPTYTPQGADLGSVLSVTAVGSAAGRTPTSTTSTKTSVIKTGSLTASVPRISGTIRVGSTLRALAGSWTSGTQLTYRWYANGAAISGANGFTFTPTAAQRGKRLKVRIFGTRAGYTTASRTSAASAAVPSGVFSQSAPLIIGVAAAGTTLKVSRPQSTPVPSSVAYRWKLDGRSIRGATDSSLSVRSSWRGRKITVTATVRRTGYFTRSVTSAAARVGSMYSAAPNPRISGTVRVGSTLRASTGTWSPKPSFSYRWYANGVPISGATKSTYALKGTDYRKKITVSVRTYRSGYGTAMRRSSATRAVLTPAMKFPGDDSTSWLVGSDSVPPVSYVAQAGSAECMWERYSTSNLLASDIGSGQRIVKVQSTDYAIWSSSSCGTWTKYYAGMVTPRASTAHHGVYVLGDHLERGVYSTKGPTNAGTSCRYAFYKGFYGASGVVSQGEVSEAHTITMPSSARGFETAGCSWKRIG</sequence>
<dbReference type="RefSeq" id="WP_253870919.1">
    <property type="nucleotide sequence ID" value="NZ_BAABHM010000007.1"/>
</dbReference>
<name>A0ABP8WXU4_9MICO</name>
<dbReference type="InterPro" id="IPR015500">
    <property type="entry name" value="Peptidase_S8_subtilisin-rel"/>
</dbReference>
<feature type="active site" description="Charge relay system" evidence="5">
    <location>
        <position position="441"/>
    </location>
</feature>
<evidence type="ECO:0000256" key="6">
    <source>
        <dbReference type="SAM" id="SignalP"/>
    </source>
</evidence>
<dbReference type="Proteomes" id="UP001500843">
    <property type="component" value="Unassembled WGS sequence"/>
</dbReference>
<feature type="active site" description="Charge relay system" evidence="5">
    <location>
        <position position="261"/>
    </location>
</feature>
<evidence type="ECO:0000256" key="5">
    <source>
        <dbReference type="PROSITE-ProRule" id="PRU01240"/>
    </source>
</evidence>
<dbReference type="Pfam" id="PF00082">
    <property type="entry name" value="Peptidase_S8"/>
    <property type="match status" value="1"/>
</dbReference>
<evidence type="ECO:0000313" key="9">
    <source>
        <dbReference type="Proteomes" id="UP001500843"/>
    </source>
</evidence>
<dbReference type="InterPro" id="IPR000209">
    <property type="entry name" value="Peptidase_S8/S53_dom"/>
</dbReference>
<dbReference type="InterPro" id="IPR023828">
    <property type="entry name" value="Peptidase_S8_Ser-AS"/>
</dbReference>
<evidence type="ECO:0000313" key="8">
    <source>
        <dbReference type="EMBL" id="GAA4695876.1"/>
    </source>
</evidence>
<keyword evidence="4 5" id="KW-0720">Serine protease</keyword>
<dbReference type="InterPro" id="IPR036852">
    <property type="entry name" value="Peptidase_S8/S53_dom_sf"/>
</dbReference>
<dbReference type="PRINTS" id="PR00723">
    <property type="entry name" value="SUBTILISIN"/>
</dbReference>
<dbReference type="EMBL" id="BAABHM010000007">
    <property type="protein sequence ID" value="GAA4695876.1"/>
    <property type="molecule type" value="Genomic_DNA"/>
</dbReference>
<evidence type="ECO:0000256" key="3">
    <source>
        <dbReference type="ARBA" id="ARBA00022801"/>
    </source>
</evidence>
<evidence type="ECO:0000256" key="4">
    <source>
        <dbReference type="ARBA" id="ARBA00022825"/>
    </source>
</evidence>
<keyword evidence="3 5" id="KW-0378">Hydrolase</keyword>
<comment type="caution">
    <text evidence="8">The sequence shown here is derived from an EMBL/GenBank/DDBJ whole genome shotgun (WGS) entry which is preliminary data.</text>
</comment>
<protein>
    <recommendedName>
        <fullName evidence="7">Peptidase S8/S53 domain-containing protein</fullName>
    </recommendedName>
</protein>
<dbReference type="PANTHER" id="PTHR43806:SF11">
    <property type="entry name" value="CEREVISIN-RELATED"/>
    <property type="match status" value="1"/>
</dbReference>
<dbReference type="Gene3D" id="2.60.40.2700">
    <property type="match status" value="4"/>
</dbReference>
<evidence type="ECO:0000256" key="2">
    <source>
        <dbReference type="ARBA" id="ARBA00022670"/>
    </source>
</evidence>
<dbReference type="SUPFAM" id="SSF52743">
    <property type="entry name" value="Subtilisin-like"/>
    <property type="match status" value="1"/>
</dbReference>
<dbReference type="Gene3D" id="3.40.50.200">
    <property type="entry name" value="Peptidase S8/S53 domain"/>
    <property type="match status" value="1"/>
</dbReference>
<feature type="chain" id="PRO_5046689336" description="Peptidase S8/S53 domain-containing protein" evidence="6">
    <location>
        <begin position="30"/>
        <end position="1033"/>
    </location>
</feature>
<keyword evidence="2 5" id="KW-0645">Protease</keyword>
<evidence type="ECO:0000259" key="7">
    <source>
        <dbReference type="Pfam" id="PF00082"/>
    </source>
</evidence>
<accession>A0ABP8WXU4</accession>
<proteinExistence type="inferred from homology"/>
<evidence type="ECO:0000256" key="1">
    <source>
        <dbReference type="ARBA" id="ARBA00011073"/>
    </source>
</evidence>
<dbReference type="PROSITE" id="PS51892">
    <property type="entry name" value="SUBTILASE"/>
    <property type="match status" value="1"/>
</dbReference>
<dbReference type="PANTHER" id="PTHR43806">
    <property type="entry name" value="PEPTIDASE S8"/>
    <property type="match status" value="1"/>
</dbReference>
<feature type="active site" description="Charge relay system" evidence="5">
    <location>
        <position position="219"/>
    </location>
</feature>
<comment type="similarity">
    <text evidence="1 5">Belongs to the peptidase S8 family.</text>
</comment>